<dbReference type="GeneID" id="20192659"/>
<evidence type="ECO:0000313" key="4">
    <source>
        <dbReference type="Proteomes" id="UP000018817"/>
    </source>
</evidence>
<dbReference type="InterPro" id="IPR050951">
    <property type="entry name" value="Retrovirus_Pol_polyprotein"/>
</dbReference>
<dbReference type="Gene3D" id="3.30.70.270">
    <property type="match status" value="1"/>
</dbReference>
<sequence>MTLDVLPGESRGYWKYLAPDKRFKQAKAMGKINNEKALLLLDSGAETLECEGVGNSPYAMQGRTRIKITLAGNLVYLFDVWVGPPTGGQDLILGMDFMVPAGIRLDLADGTYCLPDEVRIHMYGRRPPYGEKIDKIEVRETRRIGPWRSAEIPLRQRSCDLMKLWVTRGDRWVPTFVLGPGKKCYLKITNVSDRVTLRALAKSGVSAAADEIDDAPEVIALPGPAVEQPSYATPTRILPRPKATSPGSMATSPESPKPLPSMGKTISAVTIDAKRRVSVKIDVQRQVMTKIDGCVLSKIDKKAHALDKIFRWRQRHFGPKVDKLVDVCDEWNLSISVAKSVWGRHKVDYLGHSVSADGLEATPKDLAVRTFETLKARIATGLIIRHIDSDKQPVVVGYATSFTPLAEMDAILTSIAPRNQPRQKVMEQLRFWPEHEFPHVKRDWNQSADSLARAALQKGEGSVTMSGVGSNDLIMLNRLPELLVPRSDEAVTKIAAVARSYRRRRAKVLQEAVVQRIRMDRIVRALASDAKTCAKIAEDYEIDEAGLLFYCPPSKRADEDRDLVMRLVVPESLQNDFLHHYHTSLKGGHQGIGRTYQRIRAHFHWRGLYQSVQLYVGQCVECETGKGRPTIQGESPGNLQATYRFQIIAMDHVPSMFKSYKDNTELLIWVDLFTGFVVADILV</sequence>
<evidence type="ECO:0000313" key="3">
    <source>
        <dbReference type="EMBL" id="ETN01427.1"/>
    </source>
</evidence>
<dbReference type="RefSeq" id="XP_008913220.1">
    <property type="nucleotide sequence ID" value="XM_008914972.1"/>
</dbReference>
<protein>
    <recommendedName>
        <fullName evidence="2">Integrase zinc-binding domain-containing protein</fullName>
    </recommendedName>
</protein>
<dbReference type="FunFam" id="1.10.340.70:FF:000001">
    <property type="entry name" value="Retrovirus-related Pol polyprotein from transposon gypsy-like Protein"/>
    <property type="match status" value="1"/>
</dbReference>
<proteinExistence type="predicted"/>
<dbReference type="InterPro" id="IPR043502">
    <property type="entry name" value="DNA/RNA_pol_sf"/>
</dbReference>
<dbReference type="AlphaFoldDB" id="W2PKP6"/>
<dbReference type="InterPro" id="IPR043128">
    <property type="entry name" value="Rev_trsase/Diguanyl_cyclase"/>
</dbReference>
<dbReference type="Proteomes" id="UP000018817">
    <property type="component" value="Unassembled WGS sequence"/>
</dbReference>
<dbReference type="STRING" id="761204.W2PKP6"/>
<feature type="region of interest" description="Disordered" evidence="1">
    <location>
        <begin position="230"/>
        <end position="262"/>
    </location>
</feature>
<dbReference type="PANTHER" id="PTHR37984:SF5">
    <property type="entry name" value="PROTEIN NYNRIN-LIKE"/>
    <property type="match status" value="1"/>
</dbReference>
<organism evidence="3 4">
    <name type="scientific">Phytophthora nicotianae (strain INRA-310)</name>
    <name type="common">Phytophthora parasitica</name>
    <dbReference type="NCBI Taxonomy" id="761204"/>
    <lineage>
        <taxon>Eukaryota</taxon>
        <taxon>Sar</taxon>
        <taxon>Stramenopiles</taxon>
        <taxon>Oomycota</taxon>
        <taxon>Peronosporomycetes</taxon>
        <taxon>Peronosporales</taxon>
        <taxon>Peronosporaceae</taxon>
        <taxon>Phytophthora</taxon>
    </lineage>
</organism>
<dbReference type="PANTHER" id="PTHR37984">
    <property type="entry name" value="PROTEIN CBG26694"/>
    <property type="match status" value="1"/>
</dbReference>
<dbReference type="Gene3D" id="1.10.340.70">
    <property type="match status" value="1"/>
</dbReference>
<dbReference type="SUPFAM" id="SSF56672">
    <property type="entry name" value="DNA/RNA polymerases"/>
    <property type="match status" value="1"/>
</dbReference>
<dbReference type="EMBL" id="KI669626">
    <property type="protein sequence ID" value="ETN01427.1"/>
    <property type="molecule type" value="Genomic_DNA"/>
</dbReference>
<feature type="compositionally biased region" description="Polar residues" evidence="1">
    <location>
        <begin position="245"/>
        <end position="254"/>
    </location>
</feature>
<accession>W2PKP6</accession>
<dbReference type="InterPro" id="IPR041588">
    <property type="entry name" value="Integrase_H2C2"/>
</dbReference>
<dbReference type="OrthoDB" id="10030726at2759"/>
<dbReference type="VEuPathDB" id="FungiDB:PPTG_24060"/>
<dbReference type="Pfam" id="PF17921">
    <property type="entry name" value="Integrase_H2C2"/>
    <property type="match status" value="1"/>
</dbReference>
<name>W2PKP6_PHYN3</name>
<reference evidence="4" key="1">
    <citation type="submission" date="2011-12" db="EMBL/GenBank/DDBJ databases">
        <authorList>
            <consortium name="The Broad Institute Genome Sequencing Platform"/>
            <person name="Russ C."/>
            <person name="Tyler B."/>
            <person name="Panabieres F."/>
            <person name="Shan W."/>
            <person name="Tripathy S."/>
            <person name="Grunwald N."/>
            <person name="Machado M."/>
            <person name="Young S.K."/>
            <person name="Zeng Q."/>
            <person name="Gargeya S."/>
            <person name="Fitzgerald M."/>
            <person name="Haas B."/>
            <person name="Abouelleil A."/>
            <person name="Alvarado L."/>
            <person name="Arachchi H.M."/>
            <person name="Berlin A."/>
            <person name="Chapman S.B."/>
            <person name="Gearin G."/>
            <person name="Goldberg J."/>
            <person name="Griggs A."/>
            <person name="Gujja S."/>
            <person name="Hansen M."/>
            <person name="Heiman D."/>
            <person name="Howarth C."/>
            <person name="Larimer J."/>
            <person name="Lui A."/>
            <person name="MacDonald P.J.P."/>
            <person name="McCowen C."/>
            <person name="Montmayeur A."/>
            <person name="Murphy C."/>
            <person name="Neiman D."/>
            <person name="Pearson M."/>
            <person name="Priest M."/>
            <person name="Roberts A."/>
            <person name="Saif S."/>
            <person name="Shea T."/>
            <person name="Sisk P."/>
            <person name="Stolte C."/>
            <person name="Sykes S."/>
            <person name="Wortman J."/>
            <person name="Nusbaum C."/>
            <person name="Birren B."/>
        </authorList>
    </citation>
    <scope>NUCLEOTIDE SEQUENCE [LARGE SCALE GENOMIC DNA]</scope>
    <source>
        <strain evidence="4">INRA-310</strain>
    </source>
</reference>
<reference evidence="3 4" key="2">
    <citation type="submission" date="2013-11" db="EMBL/GenBank/DDBJ databases">
        <title>The Genome Sequence of Phytophthora parasitica INRA-310.</title>
        <authorList>
            <consortium name="The Broad Institute Genomics Platform"/>
            <person name="Russ C."/>
            <person name="Tyler B."/>
            <person name="Panabieres F."/>
            <person name="Shan W."/>
            <person name="Tripathy S."/>
            <person name="Grunwald N."/>
            <person name="Machado M."/>
            <person name="Johnson C.S."/>
            <person name="Arredondo F."/>
            <person name="Hong C."/>
            <person name="Coffey M."/>
            <person name="Young S.K."/>
            <person name="Zeng Q."/>
            <person name="Gargeya S."/>
            <person name="Fitzgerald M."/>
            <person name="Abouelleil A."/>
            <person name="Alvarado L."/>
            <person name="Chapman S.B."/>
            <person name="Gainer-Dewar J."/>
            <person name="Goldberg J."/>
            <person name="Griggs A."/>
            <person name="Gujja S."/>
            <person name="Hansen M."/>
            <person name="Howarth C."/>
            <person name="Imamovic A."/>
            <person name="Ireland A."/>
            <person name="Larimer J."/>
            <person name="McCowan C."/>
            <person name="Murphy C."/>
            <person name="Pearson M."/>
            <person name="Poon T.W."/>
            <person name="Priest M."/>
            <person name="Roberts A."/>
            <person name="Saif S."/>
            <person name="Shea T."/>
            <person name="Sykes S."/>
            <person name="Wortman J."/>
            <person name="Nusbaum C."/>
            <person name="Birren B."/>
        </authorList>
    </citation>
    <scope>NUCLEOTIDE SEQUENCE [LARGE SCALE GENOMIC DNA]</scope>
    <source>
        <strain evidence="3 4">INRA-310</strain>
    </source>
</reference>
<feature type="domain" description="Integrase zinc-binding" evidence="2">
    <location>
        <begin position="569"/>
        <end position="626"/>
    </location>
</feature>
<evidence type="ECO:0000259" key="2">
    <source>
        <dbReference type="Pfam" id="PF17921"/>
    </source>
</evidence>
<evidence type="ECO:0000256" key="1">
    <source>
        <dbReference type="SAM" id="MobiDB-lite"/>
    </source>
</evidence>
<gene>
    <name evidence="3" type="ORF">PPTG_24060</name>
</gene>